<evidence type="ECO:0000313" key="4">
    <source>
        <dbReference type="Proteomes" id="UP000037854"/>
    </source>
</evidence>
<feature type="signal peptide" evidence="1">
    <location>
        <begin position="1"/>
        <end position="21"/>
    </location>
</feature>
<feature type="domain" description="DUF3887" evidence="2">
    <location>
        <begin position="37"/>
        <end position="125"/>
    </location>
</feature>
<dbReference type="EMBL" id="LGTK01000016">
    <property type="protein sequence ID" value="KPH76252.1"/>
    <property type="molecule type" value="Genomic_DNA"/>
</dbReference>
<organism evidence="3 4">
    <name type="scientific">Oceanobacillus caeni</name>
    <dbReference type="NCBI Taxonomy" id="405946"/>
    <lineage>
        <taxon>Bacteria</taxon>
        <taxon>Bacillati</taxon>
        <taxon>Bacillota</taxon>
        <taxon>Bacilli</taxon>
        <taxon>Bacillales</taxon>
        <taxon>Bacillaceae</taxon>
        <taxon>Oceanobacillus</taxon>
    </lineage>
</organism>
<evidence type="ECO:0000259" key="2">
    <source>
        <dbReference type="Pfam" id="PF13026"/>
    </source>
</evidence>
<dbReference type="Gene3D" id="3.10.450.590">
    <property type="match status" value="1"/>
</dbReference>
<dbReference type="PROSITE" id="PS51257">
    <property type="entry name" value="PROKAR_LIPOPROTEIN"/>
    <property type="match status" value="1"/>
</dbReference>
<keyword evidence="1" id="KW-0732">Signal</keyword>
<protein>
    <recommendedName>
        <fullName evidence="2">DUF3887 domain-containing protein</fullName>
    </recommendedName>
</protein>
<keyword evidence="4" id="KW-1185">Reference proteome</keyword>
<reference evidence="3 4" key="1">
    <citation type="submission" date="2015-07" db="EMBL/GenBank/DDBJ databases">
        <title>High-quality draft genome sequence of Oceanobacillus caeni HM6, a bacillus isolated from a human feces.</title>
        <authorList>
            <person name="Kumar J."/>
            <person name="Verma M.K."/>
            <person name="Pandey R."/>
            <person name="Bhambi M."/>
            <person name="Chauhan N."/>
        </authorList>
    </citation>
    <scope>NUCLEOTIDE SEQUENCE [LARGE SCALE GENOMIC DNA]</scope>
    <source>
        <strain evidence="3 4">HM6</strain>
    </source>
</reference>
<dbReference type="RefSeq" id="WP_047185867.1">
    <property type="nucleotide sequence ID" value="NZ_JARTGE010000005.1"/>
</dbReference>
<proteinExistence type="predicted"/>
<dbReference type="Pfam" id="PF13026">
    <property type="entry name" value="DUF3887"/>
    <property type="match status" value="1"/>
</dbReference>
<feature type="chain" id="PRO_5046656743" description="DUF3887 domain-containing protein" evidence="1">
    <location>
        <begin position="22"/>
        <end position="128"/>
    </location>
</feature>
<evidence type="ECO:0000256" key="1">
    <source>
        <dbReference type="SAM" id="SignalP"/>
    </source>
</evidence>
<dbReference type="InterPro" id="IPR024981">
    <property type="entry name" value="DUF3887"/>
</dbReference>
<comment type="caution">
    <text evidence="3">The sequence shown here is derived from an EMBL/GenBank/DDBJ whole genome shotgun (WGS) entry which is preliminary data.</text>
</comment>
<dbReference type="Proteomes" id="UP000037854">
    <property type="component" value="Unassembled WGS sequence"/>
</dbReference>
<sequence>MKKFLATILGFMAILTLVACGGNTVDDSTSEKYISKAEEVVSLLNELNYKEVHEMFNEQMKTELPEEQMEELTPIIEESGDFEKIDKSSVEEKDGYYIVVLVAKYSDENRVFTISFNNKDEVAGLFIK</sequence>
<gene>
    <name evidence="3" type="ORF">AFL42_06350</name>
</gene>
<name>A0ABR5MKD2_9BACI</name>
<accession>A0ABR5MKD2</accession>
<evidence type="ECO:0000313" key="3">
    <source>
        <dbReference type="EMBL" id="KPH76252.1"/>
    </source>
</evidence>